<dbReference type="EMBL" id="CP037422">
    <property type="protein sequence ID" value="QDU10188.1"/>
    <property type="molecule type" value="Genomic_DNA"/>
</dbReference>
<dbReference type="PROSITE" id="PS00409">
    <property type="entry name" value="PROKAR_NTER_METHYL"/>
    <property type="match status" value="1"/>
</dbReference>
<evidence type="ECO:0000259" key="2">
    <source>
        <dbReference type="Pfam" id="PF07596"/>
    </source>
</evidence>
<organism evidence="3 4">
    <name type="scientific">Gimesia aquarii</name>
    <dbReference type="NCBI Taxonomy" id="2527964"/>
    <lineage>
        <taxon>Bacteria</taxon>
        <taxon>Pseudomonadati</taxon>
        <taxon>Planctomycetota</taxon>
        <taxon>Planctomycetia</taxon>
        <taxon>Planctomycetales</taxon>
        <taxon>Planctomycetaceae</taxon>
        <taxon>Gimesia</taxon>
    </lineage>
</organism>
<name>A0A517WY68_9PLAN</name>
<evidence type="ECO:0000313" key="3">
    <source>
        <dbReference type="EMBL" id="QDU10188.1"/>
    </source>
</evidence>
<dbReference type="Pfam" id="PF07596">
    <property type="entry name" value="SBP_bac_10"/>
    <property type="match status" value="1"/>
</dbReference>
<keyword evidence="4" id="KW-1185">Reference proteome</keyword>
<dbReference type="InterPro" id="IPR012902">
    <property type="entry name" value="N_methyl_site"/>
</dbReference>
<keyword evidence="1" id="KW-0472">Membrane</keyword>
<dbReference type="InterPro" id="IPR045584">
    <property type="entry name" value="Pilin-like"/>
</dbReference>
<dbReference type="OrthoDB" id="276576at2"/>
<keyword evidence="1" id="KW-1133">Transmembrane helix</keyword>
<dbReference type="InterPro" id="IPR011453">
    <property type="entry name" value="DUF1559"/>
</dbReference>
<dbReference type="AlphaFoldDB" id="A0A517WY68"/>
<keyword evidence="1" id="KW-0812">Transmembrane</keyword>
<dbReference type="InterPro" id="IPR027558">
    <property type="entry name" value="Pre_pil_HX9DG_C"/>
</dbReference>
<proteinExistence type="predicted"/>
<feature type="domain" description="DUF1559" evidence="2">
    <location>
        <begin position="37"/>
        <end position="320"/>
    </location>
</feature>
<protein>
    <submittedName>
        <fullName evidence="3">Type II secretion system protein G</fullName>
    </submittedName>
</protein>
<dbReference type="Proteomes" id="UP000318384">
    <property type="component" value="Chromosome"/>
</dbReference>
<reference evidence="3 4" key="1">
    <citation type="submission" date="2019-03" db="EMBL/GenBank/DDBJ databases">
        <title>Deep-cultivation of Planctomycetes and their phenomic and genomic characterization uncovers novel biology.</title>
        <authorList>
            <person name="Wiegand S."/>
            <person name="Jogler M."/>
            <person name="Boedeker C."/>
            <person name="Pinto D."/>
            <person name="Vollmers J."/>
            <person name="Rivas-Marin E."/>
            <person name="Kohn T."/>
            <person name="Peeters S.H."/>
            <person name="Heuer A."/>
            <person name="Rast P."/>
            <person name="Oberbeckmann S."/>
            <person name="Bunk B."/>
            <person name="Jeske O."/>
            <person name="Meyerdierks A."/>
            <person name="Storesund J.E."/>
            <person name="Kallscheuer N."/>
            <person name="Luecker S."/>
            <person name="Lage O.M."/>
            <person name="Pohl T."/>
            <person name="Merkel B.J."/>
            <person name="Hornburger P."/>
            <person name="Mueller R.-W."/>
            <person name="Bruemmer F."/>
            <person name="Labrenz M."/>
            <person name="Spormann A.M."/>
            <person name="Op den Camp H."/>
            <person name="Overmann J."/>
            <person name="Amann R."/>
            <person name="Jetten M.S.M."/>
            <person name="Mascher T."/>
            <person name="Medema M.H."/>
            <person name="Devos D.P."/>
            <person name="Kaster A.-K."/>
            <person name="Ovreas L."/>
            <person name="Rohde M."/>
            <person name="Galperin M.Y."/>
            <person name="Jogler C."/>
        </authorList>
    </citation>
    <scope>NUCLEOTIDE SEQUENCE [LARGE SCALE GENOMIC DNA]</scope>
    <source>
        <strain evidence="3 4">V202</strain>
    </source>
</reference>
<evidence type="ECO:0000256" key="1">
    <source>
        <dbReference type="SAM" id="Phobius"/>
    </source>
</evidence>
<evidence type="ECO:0000313" key="4">
    <source>
        <dbReference type="Proteomes" id="UP000318384"/>
    </source>
</evidence>
<dbReference type="PANTHER" id="PTHR30093:SF2">
    <property type="entry name" value="TYPE II SECRETION SYSTEM PROTEIN H"/>
    <property type="match status" value="1"/>
</dbReference>
<accession>A0A517WY68</accession>
<dbReference type="PANTHER" id="PTHR30093">
    <property type="entry name" value="GENERAL SECRETION PATHWAY PROTEIN G"/>
    <property type="match status" value="1"/>
</dbReference>
<gene>
    <name evidence="3" type="primary">xcpT_29</name>
    <name evidence="3" type="ORF">V202x_35870</name>
</gene>
<dbReference type="NCBIfam" id="TIGR02532">
    <property type="entry name" value="IV_pilin_GFxxxE"/>
    <property type="match status" value="1"/>
</dbReference>
<feature type="transmembrane region" description="Helical" evidence="1">
    <location>
        <begin position="12"/>
        <end position="36"/>
    </location>
</feature>
<dbReference type="Pfam" id="PF07963">
    <property type="entry name" value="N_methyl"/>
    <property type="match status" value="1"/>
</dbReference>
<dbReference type="NCBIfam" id="TIGR04294">
    <property type="entry name" value="pre_pil_HX9DG"/>
    <property type="match status" value="1"/>
</dbReference>
<sequence>MSTLGTRHKPRGFTLIELLVVIAIIAILIALLLPAVQQAREAARRSQCKNNLKQIGIALHNYHETHSVFPYASSWNDNDPGITHTPSTGFFPRHTLFGLILPFVDQAPLYNQINFNVSINDAASGNRALIEKQFFAVYTCPTNPTAGSGRRKDGSIHGGISVAAQGAFYVCVGGSMNTGQARDCPNPPNSFCRTAGPAITSTVTGGNGGWSAPHVLPNQLIVGMFARGPTDTRIRNITDGTSNVLMMGERNPENHTWGSVWSDNVPTSIQAWKINSAFLDPDVYVGWPTAGPGHSSHHVGGAHFVLADGSVRFLSENIDYENYCRLTDKADGNPVTLD</sequence>
<dbReference type="Gene3D" id="3.30.700.10">
    <property type="entry name" value="Glycoprotein, Type 4 Pilin"/>
    <property type="match status" value="1"/>
</dbReference>
<dbReference type="RefSeq" id="WP_145177637.1">
    <property type="nucleotide sequence ID" value="NZ_CP037422.1"/>
</dbReference>
<dbReference type="SUPFAM" id="SSF54523">
    <property type="entry name" value="Pili subunits"/>
    <property type="match status" value="1"/>
</dbReference>